<keyword evidence="3 4" id="KW-0378">Hydrolase</keyword>
<keyword evidence="4" id="KW-0624">Polysaccharide degradation</keyword>
<name>A0A6A5KK74_9PLEO</name>
<feature type="signal peptide" evidence="4">
    <location>
        <begin position="1"/>
        <end position="16"/>
    </location>
</feature>
<keyword evidence="6" id="KW-1185">Reference proteome</keyword>
<keyword evidence="1 4" id="KW-0719">Serine esterase</keyword>
<keyword evidence="4" id="KW-0964">Secreted</keyword>
<protein>
    <recommendedName>
        <fullName evidence="4">Carboxylic ester hydrolase</fullName>
        <ecNumber evidence="4">3.1.1.-</ecNumber>
    </recommendedName>
</protein>
<evidence type="ECO:0000256" key="2">
    <source>
        <dbReference type="ARBA" id="ARBA00022729"/>
    </source>
</evidence>
<keyword evidence="4" id="KW-0119">Carbohydrate metabolism</keyword>
<comment type="subcellular location">
    <subcellularLocation>
        <location evidence="4">Secreted</location>
    </subcellularLocation>
</comment>
<evidence type="ECO:0000256" key="4">
    <source>
        <dbReference type="RuleBase" id="RU367147"/>
    </source>
</evidence>
<gene>
    <name evidence="5" type="ORF">BDW02DRAFT_578255</name>
</gene>
<dbReference type="SUPFAM" id="SSF53474">
    <property type="entry name" value="alpha/beta-Hydrolases"/>
    <property type="match status" value="2"/>
</dbReference>
<feature type="chain" id="PRO_5029038653" description="Carboxylic ester hydrolase" evidence="4">
    <location>
        <begin position="17"/>
        <end position="311"/>
    </location>
</feature>
<dbReference type="GO" id="GO:0005576">
    <property type="term" value="C:extracellular region"/>
    <property type="evidence" value="ECO:0007669"/>
    <property type="project" value="UniProtKB-SubCell"/>
</dbReference>
<accession>A0A6A5KK74</accession>
<dbReference type="GO" id="GO:0045493">
    <property type="term" value="P:xylan catabolic process"/>
    <property type="evidence" value="ECO:0007669"/>
    <property type="project" value="UniProtKB-UniRule"/>
</dbReference>
<dbReference type="Proteomes" id="UP000800040">
    <property type="component" value="Unassembled WGS sequence"/>
</dbReference>
<dbReference type="PANTHER" id="PTHR43037">
    <property type="entry name" value="UNNAMED PRODUCT-RELATED"/>
    <property type="match status" value="1"/>
</dbReference>
<dbReference type="AlphaFoldDB" id="A0A6A5KK74"/>
<dbReference type="InterPro" id="IPR010126">
    <property type="entry name" value="Esterase_phb"/>
</dbReference>
<dbReference type="OrthoDB" id="2425929at2759"/>
<evidence type="ECO:0000313" key="6">
    <source>
        <dbReference type="Proteomes" id="UP000800040"/>
    </source>
</evidence>
<dbReference type="InterPro" id="IPR050955">
    <property type="entry name" value="Plant_Biomass_Hydrol_Est"/>
</dbReference>
<dbReference type="EMBL" id="ML975278">
    <property type="protein sequence ID" value="KAF1836092.1"/>
    <property type="molecule type" value="Genomic_DNA"/>
</dbReference>
<evidence type="ECO:0000313" key="5">
    <source>
        <dbReference type="EMBL" id="KAF1836092.1"/>
    </source>
</evidence>
<organism evidence="5 6">
    <name type="scientific">Decorospora gaudefroyi</name>
    <dbReference type="NCBI Taxonomy" id="184978"/>
    <lineage>
        <taxon>Eukaryota</taxon>
        <taxon>Fungi</taxon>
        <taxon>Dikarya</taxon>
        <taxon>Ascomycota</taxon>
        <taxon>Pezizomycotina</taxon>
        <taxon>Dothideomycetes</taxon>
        <taxon>Pleosporomycetidae</taxon>
        <taxon>Pleosporales</taxon>
        <taxon>Pleosporineae</taxon>
        <taxon>Pleosporaceae</taxon>
        <taxon>Decorospora</taxon>
    </lineage>
</organism>
<evidence type="ECO:0000256" key="1">
    <source>
        <dbReference type="ARBA" id="ARBA00022487"/>
    </source>
</evidence>
<sequence length="311" mass="34284">MLYSAFVLLLATVTSAQLTSKLTQITDFGPNPRNVSMYIYVPANLPPNPPILVSPHWCHGTARQVFDYRPWASLGDKYGFITIYPDAPTTNTDQCWDVSSKASLTHNGGGDALGIVSMVRWTLEKYHADKDRVFVTGTSSGAMMTGTLLGSYPDVFAAGSAWAGVPFGCFAGNGYDVWSDDCATGKIIRTGAQWAALVHNAYPSYQGWRPKFQTLHGTADKVLYAQNFREQIKQWTSVFGVSEKPTQITKNTPFTGWTRFRYGDKFEAYEAGSVTHDIPTDADTVMDFFDLKCSGPSCFSRPRSGEGGYYL</sequence>
<comment type="function">
    <text evidence="4">Esterase involved in the hydrolysis of xylan, a major structural heterogeneous polysaccharide found in plant biomass representing the second most abundant polysaccharide in the biosphere, after cellulose.</text>
</comment>
<dbReference type="EC" id="3.1.1.-" evidence="4"/>
<dbReference type="InterPro" id="IPR029058">
    <property type="entry name" value="AB_hydrolase_fold"/>
</dbReference>
<keyword evidence="2 4" id="KW-0732">Signal</keyword>
<proteinExistence type="inferred from homology"/>
<comment type="similarity">
    <text evidence="4">Belongs to the carbohydrate esterase 1 (CE1) family.</text>
</comment>
<reference evidence="5" key="1">
    <citation type="submission" date="2020-01" db="EMBL/GenBank/DDBJ databases">
        <authorList>
            <consortium name="DOE Joint Genome Institute"/>
            <person name="Haridas S."/>
            <person name="Albert R."/>
            <person name="Binder M."/>
            <person name="Bloem J."/>
            <person name="Labutti K."/>
            <person name="Salamov A."/>
            <person name="Andreopoulos B."/>
            <person name="Baker S.E."/>
            <person name="Barry K."/>
            <person name="Bills G."/>
            <person name="Bluhm B.H."/>
            <person name="Cannon C."/>
            <person name="Castanera R."/>
            <person name="Culley D.E."/>
            <person name="Daum C."/>
            <person name="Ezra D."/>
            <person name="Gonzalez J.B."/>
            <person name="Henrissat B."/>
            <person name="Kuo A."/>
            <person name="Liang C."/>
            <person name="Lipzen A."/>
            <person name="Lutzoni F."/>
            <person name="Magnuson J."/>
            <person name="Mondo S."/>
            <person name="Nolan M."/>
            <person name="Ohm R."/>
            <person name="Pangilinan J."/>
            <person name="Park H.-J."/>
            <person name="Ramirez L."/>
            <person name="Alfaro M."/>
            <person name="Sun H."/>
            <person name="Tritt A."/>
            <person name="Yoshinaga Y."/>
            <person name="Zwiers L.-H."/>
            <person name="Turgeon B.G."/>
            <person name="Goodwin S.B."/>
            <person name="Spatafora J.W."/>
            <person name="Crous P.W."/>
            <person name="Grigoriev I.V."/>
        </authorList>
    </citation>
    <scope>NUCLEOTIDE SEQUENCE</scope>
    <source>
        <strain evidence="5">P77</strain>
    </source>
</reference>
<evidence type="ECO:0000256" key="3">
    <source>
        <dbReference type="ARBA" id="ARBA00022801"/>
    </source>
</evidence>
<dbReference type="NCBIfam" id="TIGR01840">
    <property type="entry name" value="esterase_phb"/>
    <property type="match status" value="1"/>
</dbReference>
<dbReference type="Pfam" id="PF10503">
    <property type="entry name" value="Esterase_PHB"/>
    <property type="match status" value="1"/>
</dbReference>
<dbReference type="PANTHER" id="PTHR43037:SF5">
    <property type="entry name" value="FERULOYL ESTERASE"/>
    <property type="match status" value="1"/>
</dbReference>
<dbReference type="GO" id="GO:0052689">
    <property type="term" value="F:carboxylic ester hydrolase activity"/>
    <property type="evidence" value="ECO:0007669"/>
    <property type="project" value="UniProtKB-KW"/>
</dbReference>
<dbReference type="Gene3D" id="3.40.50.1820">
    <property type="entry name" value="alpha/beta hydrolase"/>
    <property type="match status" value="1"/>
</dbReference>